<sequence length="207" mass="23548">MFAIYNNGTVGFRSTSDNLYALKNVEELESARFEPKEGLIQNFSNELNKEKKDQFLNSYKKVATLDTLEPVYKARDIMTHDVIYARNDLTIEDIYYLIKEKKVSQIPITGFGKKIIGIVNKKIILSLLMNHLDDTQAILKRKIDDVYLPEVLTADPDSDVRDVVKVMLDLKLDAIPIVDDSDVLMGIISKTDILKAVANLPKLQLWS</sequence>
<dbReference type="InterPro" id="IPR051257">
    <property type="entry name" value="Diverse_CBS-Domain"/>
</dbReference>
<evidence type="ECO:0000256" key="1">
    <source>
        <dbReference type="ARBA" id="ARBA00023122"/>
    </source>
</evidence>
<feature type="domain" description="CBS" evidence="3">
    <location>
        <begin position="147"/>
        <end position="205"/>
    </location>
</feature>
<dbReference type="InterPro" id="IPR000644">
    <property type="entry name" value="CBS_dom"/>
</dbReference>
<dbReference type="SMART" id="SM00116">
    <property type="entry name" value="CBS"/>
    <property type="match status" value="2"/>
</dbReference>
<evidence type="ECO:0000313" key="5">
    <source>
        <dbReference type="Proteomes" id="UP000192599"/>
    </source>
</evidence>
<accession>A0A1V9VCL5</accession>
<comment type="caution">
    <text evidence="4">The sequence shown here is derived from an EMBL/GenBank/DDBJ whole genome shotgun (WGS) entry which is preliminary data.</text>
</comment>
<dbReference type="Pfam" id="PF00571">
    <property type="entry name" value="CBS"/>
    <property type="match status" value="2"/>
</dbReference>
<dbReference type="InterPro" id="IPR046342">
    <property type="entry name" value="CBS_dom_sf"/>
</dbReference>
<evidence type="ECO:0000313" key="4">
    <source>
        <dbReference type="EMBL" id="OQR41785.1"/>
    </source>
</evidence>
<reference evidence="4 5" key="1">
    <citation type="submission" date="2017-04" db="EMBL/GenBank/DDBJ databases">
        <title>Accumulation and expression of multiple antibiotic resistance genes in Arcobacter cryaerophilus that thrives in sewage.</title>
        <authorList>
            <person name="Millar J.A."/>
            <person name="Raghavan R."/>
        </authorList>
    </citation>
    <scope>NUCLEOTIDE SEQUENCE [LARGE SCALE GENOMIC DNA]</scope>
    <source>
        <strain evidence="4 5">AZT-1</strain>
    </source>
</reference>
<dbReference type="EMBL" id="LNTC01000027">
    <property type="protein sequence ID" value="OQR41785.1"/>
    <property type="molecule type" value="Genomic_DNA"/>
</dbReference>
<proteinExistence type="predicted"/>
<dbReference type="AlphaFoldDB" id="A0A1V9VCL5"/>
<dbReference type="RefSeq" id="WP_066404315.1">
    <property type="nucleotide sequence ID" value="NZ_CP060694.1"/>
</dbReference>
<evidence type="ECO:0000259" key="3">
    <source>
        <dbReference type="PROSITE" id="PS51371"/>
    </source>
</evidence>
<dbReference type="SUPFAM" id="SSF54631">
    <property type="entry name" value="CBS-domain pair"/>
    <property type="match status" value="1"/>
</dbReference>
<gene>
    <name evidence="4" type="ORF">AS859_03585</name>
</gene>
<dbReference type="PANTHER" id="PTHR43080">
    <property type="entry name" value="CBS DOMAIN-CONTAINING PROTEIN CBSX3, MITOCHONDRIAL"/>
    <property type="match status" value="1"/>
</dbReference>
<dbReference type="PROSITE" id="PS51371">
    <property type="entry name" value="CBS"/>
    <property type="match status" value="2"/>
</dbReference>
<keyword evidence="1 2" id="KW-0129">CBS domain</keyword>
<organism evidence="4 5">
    <name type="scientific">Aliarcobacter cryaerophilus</name>
    <dbReference type="NCBI Taxonomy" id="28198"/>
    <lineage>
        <taxon>Bacteria</taxon>
        <taxon>Pseudomonadati</taxon>
        <taxon>Campylobacterota</taxon>
        <taxon>Epsilonproteobacteria</taxon>
        <taxon>Campylobacterales</taxon>
        <taxon>Arcobacteraceae</taxon>
        <taxon>Aliarcobacter</taxon>
    </lineage>
</organism>
<dbReference type="PANTHER" id="PTHR43080:SF29">
    <property type="entry name" value="OS02G0818000 PROTEIN"/>
    <property type="match status" value="1"/>
</dbReference>
<name>A0A1V9VCL5_9BACT</name>
<dbReference type="Gene3D" id="3.10.580.10">
    <property type="entry name" value="CBS-domain"/>
    <property type="match status" value="2"/>
</dbReference>
<feature type="domain" description="CBS" evidence="3">
    <location>
        <begin position="78"/>
        <end position="135"/>
    </location>
</feature>
<dbReference type="Proteomes" id="UP000192599">
    <property type="component" value="Unassembled WGS sequence"/>
</dbReference>
<protein>
    <submittedName>
        <fullName evidence="4">CBS domain-containing protein</fullName>
    </submittedName>
</protein>
<evidence type="ECO:0000256" key="2">
    <source>
        <dbReference type="PROSITE-ProRule" id="PRU00703"/>
    </source>
</evidence>